<sequence>MTHITTPVTVITGFLGSGKTTLVNRILRELHGQRVAVIENEFGAVGVDAEFLVTEGDETVIQLVNGCLCCTVRGDLARALNTLSESSEIQGFVFDRVLIETTGIADPGPIIQTFLAETAILTRFHLDGVVTLIDSVHAFSQLDKIENRAQVAYADRLLLTKCDLATPSQLEAISGRLAEMNPRAELLSVDLHNAPVADVLNLLFDAHGYSFDYVPPEELKQLKGRRPAADLSFRPVAPRHTNDIVSCIFESNVPLDLERLNVFFDMAQQRYGSRLWRYKGIVWAEHQRPRLVVQGVQNLLQITGGTIWRAFEPRHTLLVFIGQAIDPGWIKAGLRRCEVISESASKG</sequence>
<proteinExistence type="inferred from homology"/>
<dbReference type="EMBL" id="WTVP01000056">
    <property type="protein sequence ID" value="NMG17038.1"/>
    <property type="molecule type" value="Genomic_DNA"/>
</dbReference>
<evidence type="ECO:0000256" key="2">
    <source>
        <dbReference type="ARBA" id="ARBA00022801"/>
    </source>
</evidence>
<dbReference type="InterPro" id="IPR011629">
    <property type="entry name" value="CobW-like_C"/>
</dbReference>
<accession>A0ABX1NYC1</accession>
<dbReference type="InterPro" id="IPR003495">
    <property type="entry name" value="CobW/HypB/UreG_nucleotide-bd"/>
</dbReference>
<dbReference type="Gene3D" id="3.30.1220.10">
    <property type="entry name" value="CobW-like, C-terminal domain"/>
    <property type="match status" value="1"/>
</dbReference>
<comment type="similarity">
    <text evidence="4">Belongs to the SIMIBI class G3E GTPase family. ZNG1 subfamily.</text>
</comment>
<gene>
    <name evidence="8" type="ORF">GPA24_16140</name>
</gene>
<comment type="caution">
    <text evidence="8">The sequence shown here is derived from an EMBL/GenBank/DDBJ whole genome shotgun (WGS) entry which is preliminary data.</text>
</comment>
<evidence type="ECO:0000256" key="6">
    <source>
        <dbReference type="ARBA" id="ARBA00049117"/>
    </source>
</evidence>
<evidence type="ECO:0000256" key="1">
    <source>
        <dbReference type="ARBA" id="ARBA00022741"/>
    </source>
</evidence>
<dbReference type="InterPro" id="IPR051316">
    <property type="entry name" value="Zinc-reg_GTPase_activator"/>
</dbReference>
<keyword evidence="2" id="KW-0378">Hydrolase</keyword>
<dbReference type="Pfam" id="PF02492">
    <property type="entry name" value="cobW"/>
    <property type="match status" value="1"/>
</dbReference>
<dbReference type="SUPFAM" id="SSF52540">
    <property type="entry name" value="P-loop containing nucleoside triphosphate hydrolases"/>
    <property type="match status" value="1"/>
</dbReference>
<reference evidence="8 9" key="1">
    <citation type="submission" date="2019-12" db="EMBL/GenBank/DDBJ databases">
        <title>Comparative genomics gives insights into the taxonomy of the Azoarcus-Aromatoleum group and reveals separate origins of nif in the plant-associated Azoarcus and non-plant-associated Aromatoleum sub-groups.</title>
        <authorList>
            <person name="Lafos M."/>
            <person name="Maluk M."/>
            <person name="Batista M."/>
            <person name="Junghare M."/>
            <person name="Carmona M."/>
            <person name="Faoro H."/>
            <person name="Cruz L.M."/>
            <person name="Battistoni F."/>
            <person name="De Souza E."/>
            <person name="Pedrosa F."/>
            <person name="Chen W.-M."/>
            <person name="Poole P.S."/>
            <person name="Dixon R.A."/>
            <person name="James E.K."/>
        </authorList>
    </citation>
    <scope>NUCLEOTIDE SEQUENCE [LARGE SCALE GENOMIC DNA]</scope>
    <source>
        <strain evidence="8 9">PbN1</strain>
    </source>
</reference>
<comment type="catalytic activity">
    <reaction evidence="6">
        <text>GTP + H2O = GDP + phosphate + H(+)</text>
        <dbReference type="Rhea" id="RHEA:19669"/>
        <dbReference type="ChEBI" id="CHEBI:15377"/>
        <dbReference type="ChEBI" id="CHEBI:15378"/>
        <dbReference type="ChEBI" id="CHEBI:37565"/>
        <dbReference type="ChEBI" id="CHEBI:43474"/>
        <dbReference type="ChEBI" id="CHEBI:58189"/>
    </reaction>
    <physiologicalReaction direction="left-to-right" evidence="6">
        <dbReference type="Rhea" id="RHEA:19670"/>
    </physiologicalReaction>
</comment>
<dbReference type="Proteomes" id="UP000633943">
    <property type="component" value="Unassembled WGS sequence"/>
</dbReference>
<keyword evidence="3" id="KW-0143">Chaperone</keyword>
<dbReference type="Gene3D" id="3.40.50.300">
    <property type="entry name" value="P-loop containing nucleotide triphosphate hydrolases"/>
    <property type="match status" value="1"/>
</dbReference>
<dbReference type="InterPro" id="IPR027417">
    <property type="entry name" value="P-loop_NTPase"/>
</dbReference>
<evidence type="ECO:0000256" key="4">
    <source>
        <dbReference type="ARBA" id="ARBA00034320"/>
    </source>
</evidence>
<evidence type="ECO:0000313" key="9">
    <source>
        <dbReference type="Proteomes" id="UP000633943"/>
    </source>
</evidence>
<evidence type="ECO:0000313" key="8">
    <source>
        <dbReference type="EMBL" id="NMG17038.1"/>
    </source>
</evidence>
<dbReference type="PANTHER" id="PTHR13748:SF62">
    <property type="entry name" value="COBW DOMAIN-CONTAINING PROTEIN"/>
    <property type="match status" value="1"/>
</dbReference>
<keyword evidence="1" id="KW-0547">Nucleotide-binding</keyword>
<evidence type="ECO:0000259" key="7">
    <source>
        <dbReference type="SMART" id="SM00833"/>
    </source>
</evidence>
<name>A0ABX1NYC1_9RHOO</name>
<dbReference type="CDD" id="cd03112">
    <property type="entry name" value="CobW-like"/>
    <property type="match status" value="1"/>
</dbReference>
<evidence type="ECO:0000256" key="5">
    <source>
        <dbReference type="ARBA" id="ARBA00045658"/>
    </source>
</evidence>
<dbReference type="SMART" id="SM00833">
    <property type="entry name" value="CobW_C"/>
    <property type="match status" value="1"/>
</dbReference>
<dbReference type="RefSeq" id="WP_169203584.1">
    <property type="nucleotide sequence ID" value="NZ_CP059467.1"/>
</dbReference>
<keyword evidence="9" id="KW-1185">Reference proteome</keyword>
<dbReference type="InterPro" id="IPR036627">
    <property type="entry name" value="CobW-likC_sf"/>
</dbReference>
<comment type="function">
    <text evidence="5">Zinc chaperone that directly transfers zinc cofactor to target proteins, thereby activating them. Zinc is transferred from the CXCC motif in the GTPase domain to the zinc binding site in target proteins in a process requiring GTP hydrolysis.</text>
</comment>
<evidence type="ECO:0000256" key="3">
    <source>
        <dbReference type="ARBA" id="ARBA00023186"/>
    </source>
</evidence>
<dbReference type="Pfam" id="PF07683">
    <property type="entry name" value="CobW_C"/>
    <property type="match status" value="1"/>
</dbReference>
<dbReference type="SUPFAM" id="SSF90002">
    <property type="entry name" value="Hypothetical protein YjiA, C-terminal domain"/>
    <property type="match status" value="1"/>
</dbReference>
<dbReference type="PANTHER" id="PTHR13748">
    <property type="entry name" value="COBW-RELATED"/>
    <property type="match status" value="1"/>
</dbReference>
<protein>
    <submittedName>
        <fullName evidence="8">GTP-binding protein</fullName>
    </submittedName>
</protein>
<organism evidence="8 9">
    <name type="scientific">Aromatoleum bremense</name>
    <dbReference type="NCBI Taxonomy" id="76115"/>
    <lineage>
        <taxon>Bacteria</taxon>
        <taxon>Pseudomonadati</taxon>
        <taxon>Pseudomonadota</taxon>
        <taxon>Betaproteobacteria</taxon>
        <taxon>Rhodocyclales</taxon>
        <taxon>Rhodocyclaceae</taxon>
        <taxon>Aromatoleum</taxon>
    </lineage>
</organism>
<feature type="domain" description="CobW C-terminal" evidence="7">
    <location>
        <begin position="244"/>
        <end position="338"/>
    </location>
</feature>